<protein>
    <submittedName>
        <fullName evidence="2">Uncharacterized protein</fullName>
    </submittedName>
</protein>
<dbReference type="Proteomes" id="UP000176864">
    <property type="component" value="Unassembled WGS sequence"/>
</dbReference>
<evidence type="ECO:0000256" key="1">
    <source>
        <dbReference type="SAM" id="Phobius"/>
    </source>
</evidence>
<sequence>MNNDRLKKIEELKKWVENADPRTSQGHVGLLNTEATLLLSEAVELLQEEIPQSVEQIGNTIEDATRKSIEANRKLAESNNRYSNVIIILTIVLSLAAILQAVSEFAQWKVQKEANQIQIEERGKNNS</sequence>
<organism evidence="2 3">
    <name type="scientific">Candidatus Doudnabacteria bacterium RIFCSPHIGHO2_01_FULL_46_14</name>
    <dbReference type="NCBI Taxonomy" id="1817824"/>
    <lineage>
        <taxon>Bacteria</taxon>
        <taxon>Candidatus Doudnaibacteriota</taxon>
    </lineage>
</organism>
<dbReference type="EMBL" id="MFEK01000006">
    <property type="protein sequence ID" value="OGE79274.1"/>
    <property type="molecule type" value="Genomic_DNA"/>
</dbReference>
<feature type="transmembrane region" description="Helical" evidence="1">
    <location>
        <begin position="82"/>
        <end position="102"/>
    </location>
</feature>
<dbReference type="STRING" id="1817824.A2751_04765"/>
<evidence type="ECO:0000313" key="2">
    <source>
        <dbReference type="EMBL" id="OGE79274.1"/>
    </source>
</evidence>
<keyword evidence="1" id="KW-0812">Transmembrane</keyword>
<keyword evidence="1" id="KW-1133">Transmembrane helix</keyword>
<name>A0A1F5NP22_9BACT</name>
<keyword evidence="1" id="KW-0472">Membrane</keyword>
<comment type="caution">
    <text evidence="2">The sequence shown here is derived from an EMBL/GenBank/DDBJ whole genome shotgun (WGS) entry which is preliminary data.</text>
</comment>
<gene>
    <name evidence="2" type="ORF">A2751_04765</name>
</gene>
<reference evidence="2 3" key="1">
    <citation type="journal article" date="2016" name="Nat. Commun.">
        <title>Thousands of microbial genomes shed light on interconnected biogeochemical processes in an aquifer system.</title>
        <authorList>
            <person name="Anantharaman K."/>
            <person name="Brown C.T."/>
            <person name="Hug L.A."/>
            <person name="Sharon I."/>
            <person name="Castelle C.J."/>
            <person name="Probst A.J."/>
            <person name="Thomas B.C."/>
            <person name="Singh A."/>
            <person name="Wilkins M.J."/>
            <person name="Karaoz U."/>
            <person name="Brodie E.L."/>
            <person name="Williams K.H."/>
            <person name="Hubbard S.S."/>
            <person name="Banfield J.F."/>
        </authorList>
    </citation>
    <scope>NUCLEOTIDE SEQUENCE [LARGE SCALE GENOMIC DNA]</scope>
</reference>
<proteinExistence type="predicted"/>
<dbReference type="AlphaFoldDB" id="A0A1F5NP22"/>
<evidence type="ECO:0000313" key="3">
    <source>
        <dbReference type="Proteomes" id="UP000176864"/>
    </source>
</evidence>
<accession>A0A1F5NP22</accession>